<dbReference type="PANTHER" id="PTHR31453:SF2">
    <property type="entry name" value="TRANSMEMBRANE PROTEIN 236"/>
    <property type="match status" value="1"/>
</dbReference>
<name>A0A8C3AKA2_CYCLU</name>
<evidence type="ECO:0000313" key="4">
    <source>
        <dbReference type="Proteomes" id="UP000694565"/>
    </source>
</evidence>
<evidence type="ECO:0000256" key="1">
    <source>
        <dbReference type="SAM" id="MobiDB-lite"/>
    </source>
</evidence>
<keyword evidence="4" id="KW-1185">Reference proteome</keyword>
<dbReference type="GeneTree" id="ENSGT00390000015525"/>
<reference evidence="3" key="2">
    <citation type="submission" date="2025-09" db="UniProtKB">
        <authorList>
            <consortium name="Ensembl"/>
        </authorList>
    </citation>
    <scope>IDENTIFICATION</scope>
</reference>
<feature type="compositionally biased region" description="Polar residues" evidence="1">
    <location>
        <begin position="167"/>
        <end position="184"/>
    </location>
</feature>
<keyword evidence="2" id="KW-1133">Transmembrane helix</keyword>
<evidence type="ECO:0000313" key="3">
    <source>
        <dbReference type="Ensembl" id="ENSCLMP00005043627.1"/>
    </source>
</evidence>
<keyword evidence="2" id="KW-0472">Membrane</keyword>
<dbReference type="Ensembl" id="ENSCLMT00005045183.1">
    <property type="protein sequence ID" value="ENSCLMP00005043627.1"/>
    <property type="gene ID" value="ENSCLMG00005020261.1"/>
</dbReference>
<accession>A0A8C3AKA2</accession>
<proteinExistence type="predicted"/>
<feature type="region of interest" description="Disordered" evidence="1">
    <location>
        <begin position="164"/>
        <end position="184"/>
    </location>
</feature>
<feature type="transmembrane region" description="Helical" evidence="2">
    <location>
        <begin position="44"/>
        <end position="66"/>
    </location>
</feature>
<dbReference type="Proteomes" id="UP000694565">
    <property type="component" value="Unplaced"/>
</dbReference>
<dbReference type="PANTHER" id="PTHR31453">
    <property type="entry name" value="TRANSMEMBRANE PROTEIN 236"/>
    <property type="match status" value="1"/>
</dbReference>
<dbReference type="AlphaFoldDB" id="A0A8C3AKA2"/>
<feature type="transmembrane region" description="Helical" evidence="2">
    <location>
        <begin position="242"/>
        <end position="264"/>
    </location>
</feature>
<dbReference type="InterPro" id="IPR020394">
    <property type="entry name" value="Uncharacterised_FAM23-like_TM"/>
</dbReference>
<feature type="transmembrane region" description="Helical" evidence="2">
    <location>
        <begin position="302"/>
        <end position="320"/>
    </location>
</feature>
<feature type="transmembrane region" description="Helical" evidence="2">
    <location>
        <begin position="15"/>
        <end position="32"/>
    </location>
</feature>
<organism evidence="3 4">
    <name type="scientific">Cyclopterus lumpus</name>
    <name type="common">Lumpsucker</name>
    <dbReference type="NCBI Taxonomy" id="8103"/>
    <lineage>
        <taxon>Eukaryota</taxon>
        <taxon>Metazoa</taxon>
        <taxon>Chordata</taxon>
        <taxon>Craniata</taxon>
        <taxon>Vertebrata</taxon>
        <taxon>Euteleostomi</taxon>
        <taxon>Actinopterygii</taxon>
        <taxon>Neopterygii</taxon>
        <taxon>Teleostei</taxon>
        <taxon>Neoteleostei</taxon>
        <taxon>Acanthomorphata</taxon>
        <taxon>Eupercaria</taxon>
        <taxon>Perciformes</taxon>
        <taxon>Cottioidei</taxon>
        <taxon>Cottales</taxon>
        <taxon>Cyclopteridae</taxon>
        <taxon>Cyclopterus</taxon>
    </lineage>
</organism>
<reference evidence="3" key="1">
    <citation type="submission" date="2025-08" db="UniProtKB">
        <authorList>
            <consortium name="Ensembl"/>
        </authorList>
    </citation>
    <scope>IDENTIFICATION</scope>
</reference>
<sequence>MPSGKTVKLILYEGLQFAALIVPIFVVMERFASLICDVRGRDLTAYWLVVSMSMAYVTSVALLVWVPLKYLILRASIQILPASLLNSHLFHSLLSVLLQVQVDRGLRLDHFTELPVSLVLVSLICVDIIERIPDGLDSGFDMPGPVLTLLEQVTTVTGQLHADEVQDGSTQGHPEARNGSTSGRWQDLAGSPGLSTFSSRAPSTAYLYSSSSRDGRSEVFVDSFLFWLDTVEMVRVAGEPSVFYSAWVFPIYILAFMSTLRLAITPNSPLMSSAGFALQDLPFLILRVSLIVWFGYVTPLLYPLKNVLVSLTFIYFTFLSKLRICKRQSMF</sequence>
<evidence type="ECO:0000256" key="2">
    <source>
        <dbReference type="SAM" id="Phobius"/>
    </source>
</evidence>
<protein>
    <submittedName>
        <fullName evidence="3">Transmembrane protein 236</fullName>
    </submittedName>
</protein>
<keyword evidence="2" id="KW-0812">Transmembrane</keyword>